<feature type="site" description="Important for catalytic activity, responsible for pKa modulation of the active site Glu and correct orientation of both the proton donor and substrate" evidence="5">
    <location>
        <position position="152"/>
    </location>
</feature>
<evidence type="ECO:0000256" key="5">
    <source>
        <dbReference type="PIRSR" id="PIRSR606710-2"/>
    </source>
</evidence>
<dbReference type="GO" id="GO:0005975">
    <property type="term" value="P:carbohydrate metabolic process"/>
    <property type="evidence" value="ECO:0007669"/>
    <property type="project" value="InterPro"/>
</dbReference>
<dbReference type="SUPFAM" id="SSF75005">
    <property type="entry name" value="Arabinanase/levansucrase/invertase"/>
    <property type="match status" value="1"/>
</dbReference>
<dbReference type="AlphaFoldDB" id="A0A934S667"/>
<dbReference type="GO" id="GO:0004553">
    <property type="term" value="F:hydrolase activity, hydrolyzing O-glycosyl compounds"/>
    <property type="evidence" value="ECO:0007669"/>
    <property type="project" value="InterPro"/>
</dbReference>
<comment type="similarity">
    <text evidence="1 6">Belongs to the glycosyl hydrolase 43 family.</text>
</comment>
<name>A0A934S667_9BACT</name>
<evidence type="ECO:0000256" key="4">
    <source>
        <dbReference type="ARBA" id="ARBA00023295"/>
    </source>
</evidence>
<sequence>MPHPFFKAARTLILAAAFLNACFVTAAEKPGTFHNPVNPSADPWMTWYDGYYYLSTTQGNCVRLWKAKSIVDLKDAEPVTVWEGGKGVWAAEFHQLESEGKKRWFCYFTKTDGPDEGHRMFVMQSKTSKITGPYDKPVKINTDPKDEFYAIDGTVMTMPDGTSYFLWAAHPGHIIRIAEMENPWTLKGDSVYLPASGFGCPEVREGPFAIHHGDRMFLTYSACDTGKPDYAVGVLWMKDDENPLLPDSWHQVKKPLLRREDKNEVFGPGHHSFFKSPDGKEDWIAYHAKTTSEYTYSGRSTRIQQLLWDRKGMPIPVVPESLDTAIKLPSGDPRARR</sequence>
<gene>
    <name evidence="8" type="ORF">JIN85_05755</name>
</gene>
<comment type="caution">
    <text evidence="8">The sequence shown here is derived from an EMBL/GenBank/DDBJ whole genome shotgun (WGS) entry which is preliminary data.</text>
</comment>
<dbReference type="InterPro" id="IPR006710">
    <property type="entry name" value="Glyco_hydro_43"/>
</dbReference>
<dbReference type="InterPro" id="IPR023296">
    <property type="entry name" value="Glyco_hydro_beta-prop_sf"/>
</dbReference>
<dbReference type="PANTHER" id="PTHR43817:SF1">
    <property type="entry name" value="HYDROLASE, FAMILY 43, PUTATIVE (AFU_ORTHOLOGUE AFUA_3G01660)-RELATED"/>
    <property type="match status" value="1"/>
</dbReference>
<evidence type="ECO:0000256" key="3">
    <source>
        <dbReference type="ARBA" id="ARBA00022801"/>
    </source>
</evidence>
<dbReference type="Pfam" id="PF04616">
    <property type="entry name" value="Glyco_hydro_43"/>
    <property type="match status" value="1"/>
</dbReference>
<keyword evidence="4 6" id="KW-0326">Glycosidase</keyword>
<dbReference type="RefSeq" id="WP_200268516.1">
    <property type="nucleotide sequence ID" value="NZ_JAENIJ010000006.1"/>
</dbReference>
<evidence type="ECO:0000256" key="2">
    <source>
        <dbReference type="ARBA" id="ARBA00022729"/>
    </source>
</evidence>
<keyword evidence="9" id="KW-1185">Reference proteome</keyword>
<dbReference type="CDD" id="cd18820">
    <property type="entry name" value="GH43_LbAraf43-like"/>
    <property type="match status" value="1"/>
</dbReference>
<evidence type="ECO:0000313" key="9">
    <source>
        <dbReference type="Proteomes" id="UP000603141"/>
    </source>
</evidence>
<dbReference type="Proteomes" id="UP000603141">
    <property type="component" value="Unassembled WGS sequence"/>
</dbReference>
<accession>A0A934S667</accession>
<feature type="signal peptide" evidence="7">
    <location>
        <begin position="1"/>
        <end position="26"/>
    </location>
</feature>
<dbReference type="PANTHER" id="PTHR43817">
    <property type="entry name" value="GLYCOSYL HYDROLASE"/>
    <property type="match status" value="1"/>
</dbReference>
<dbReference type="EMBL" id="JAENIJ010000006">
    <property type="protein sequence ID" value="MBK1881909.1"/>
    <property type="molecule type" value="Genomic_DNA"/>
</dbReference>
<dbReference type="Gene3D" id="2.115.10.20">
    <property type="entry name" value="Glycosyl hydrolase domain, family 43"/>
    <property type="match status" value="1"/>
</dbReference>
<protein>
    <submittedName>
        <fullName evidence="8">Glycoside hydrolase family 43 protein</fullName>
    </submittedName>
</protein>
<evidence type="ECO:0000256" key="7">
    <source>
        <dbReference type="SAM" id="SignalP"/>
    </source>
</evidence>
<feature type="chain" id="PRO_5037297432" evidence="7">
    <location>
        <begin position="27"/>
        <end position="337"/>
    </location>
</feature>
<evidence type="ECO:0000256" key="1">
    <source>
        <dbReference type="ARBA" id="ARBA00009865"/>
    </source>
</evidence>
<evidence type="ECO:0000256" key="6">
    <source>
        <dbReference type="RuleBase" id="RU361187"/>
    </source>
</evidence>
<keyword evidence="2 7" id="KW-0732">Signal</keyword>
<keyword evidence="3 6" id="KW-0378">Hydrolase</keyword>
<organism evidence="8 9">
    <name type="scientific">Luteolibacter pohnpeiensis</name>
    <dbReference type="NCBI Taxonomy" id="454153"/>
    <lineage>
        <taxon>Bacteria</taxon>
        <taxon>Pseudomonadati</taxon>
        <taxon>Verrucomicrobiota</taxon>
        <taxon>Verrucomicrobiia</taxon>
        <taxon>Verrucomicrobiales</taxon>
        <taxon>Verrucomicrobiaceae</taxon>
        <taxon>Luteolibacter</taxon>
    </lineage>
</organism>
<proteinExistence type="inferred from homology"/>
<evidence type="ECO:0000313" key="8">
    <source>
        <dbReference type="EMBL" id="MBK1881909.1"/>
    </source>
</evidence>
<reference evidence="8" key="1">
    <citation type="submission" date="2021-01" db="EMBL/GenBank/DDBJ databases">
        <title>Modified the classification status of verrucomicrobia.</title>
        <authorList>
            <person name="Feng X."/>
        </authorList>
    </citation>
    <scope>NUCLEOTIDE SEQUENCE</scope>
    <source>
        <strain evidence="8">KCTC 22041</strain>
    </source>
</reference>